<sequence>MAFLFKKRTAKKEEDVLQRVAGMVRDREAQKLATDHGLSLQNVSWEDNARDKGSCWGPCISDMTLVVDNTNLPVIRYPNFEDLTWDVPMERIMLRVGNEKGEQALRTVSLRTYLAELRSFLHRPDGWAGINSSLYDETRDSHVIVSAQACFLPVPQGGEAKFNVNLYNYQSRTGDPAVLAIVATAQGTSAQIVNASGQHLYFNKNGERASFIGQRLSDNRQERGVIEEQDKGKKKQKVEMTAEEKQNNMVAIIQVPLKRKGPEDDWSSDGCEEEDEDDECCSESDAECDVEDAIIKVGEAEGEFQEIGGLDIERDTRFPVRVTLQFYKTTSNGEINNAVVATIASQIDGARGNAAFLSSLVVEGDTGRPTEWAA</sequence>
<dbReference type="GeneID" id="14922614"/>
<proteinExistence type="predicted"/>
<dbReference type="KEGG" id="acan:ACA1_384030"/>
<evidence type="ECO:0000313" key="2">
    <source>
        <dbReference type="Proteomes" id="UP000011083"/>
    </source>
</evidence>
<organism evidence="1 2">
    <name type="scientific">Acanthamoeba castellanii (strain ATCC 30010 / Neff)</name>
    <dbReference type="NCBI Taxonomy" id="1257118"/>
    <lineage>
        <taxon>Eukaryota</taxon>
        <taxon>Amoebozoa</taxon>
        <taxon>Discosea</taxon>
        <taxon>Longamoebia</taxon>
        <taxon>Centramoebida</taxon>
        <taxon>Acanthamoebidae</taxon>
        <taxon>Acanthamoeba</taxon>
    </lineage>
</organism>
<gene>
    <name evidence="1" type="ORF">ACA1_384030</name>
</gene>
<dbReference type="Proteomes" id="UP000011083">
    <property type="component" value="Unassembled WGS sequence"/>
</dbReference>
<accession>L8H953</accession>
<name>L8H953_ACACF</name>
<protein>
    <submittedName>
        <fullName evidence="1">Uncharacterized protein</fullName>
    </submittedName>
</protein>
<evidence type="ECO:0000313" key="1">
    <source>
        <dbReference type="EMBL" id="ELR21700.1"/>
    </source>
</evidence>
<keyword evidence="2" id="KW-1185">Reference proteome</keyword>
<dbReference type="RefSeq" id="XP_004347082.1">
    <property type="nucleotide sequence ID" value="XM_004347032.1"/>
</dbReference>
<dbReference type="AlphaFoldDB" id="L8H953"/>
<reference evidence="1 2" key="1">
    <citation type="journal article" date="2013" name="Genome Biol.">
        <title>Genome of Acanthamoeba castellanii highlights extensive lateral gene transfer and early evolution of tyrosine kinase signaling.</title>
        <authorList>
            <person name="Clarke M."/>
            <person name="Lohan A.J."/>
            <person name="Liu B."/>
            <person name="Lagkouvardos I."/>
            <person name="Roy S."/>
            <person name="Zafar N."/>
            <person name="Bertelli C."/>
            <person name="Schilde C."/>
            <person name="Kianianmomeni A."/>
            <person name="Burglin T.R."/>
            <person name="Frech C."/>
            <person name="Turcotte B."/>
            <person name="Kopec K.O."/>
            <person name="Synnott J.M."/>
            <person name="Choo C."/>
            <person name="Paponov I."/>
            <person name="Finkler A."/>
            <person name="Soon Heng Tan C."/>
            <person name="Hutchins A.P."/>
            <person name="Weinmeier T."/>
            <person name="Rattei T."/>
            <person name="Chu J.S."/>
            <person name="Gimenez G."/>
            <person name="Irimia M."/>
            <person name="Rigden D.J."/>
            <person name="Fitzpatrick D.A."/>
            <person name="Lorenzo-Morales J."/>
            <person name="Bateman A."/>
            <person name="Chiu C.H."/>
            <person name="Tang P."/>
            <person name="Hegemann P."/>
            <person name="Fromm H."/>
            <person name="Raoult D."/>
            <person name="Greub G."/>
            <person name="Miranda-Saavedra D."/>
            <person name="Chen N."/>
            <person name="Nash P."/>
            <person name="Ginger M.L."/>
            <person name="Horn M."/>
            <person name="Schaap P."/>
            <person name="Caler L."/>
            <person name="Loftus B."/>
        </authorList>
    </citation>
    <scope>NUCLEOTIDE SEQUENCE [LARGE SCALE GENOMIC DNA]</scope>
    <source>
        <strain evidence="1 2">Neff</strain>
    </source>
</reference>
<dbReference type="OMA" id="VIFNYQS"/>
<dbReference type="OrthoDB" id="419317at2759"/>
<dbReference type="VEuPathDB" id="AmoebaDB:ACA1_384030"/>
<dbReference type="EMBL" id="KB007900">
    <property type="protein sequence ID" value="ELR21700.1"/>
    <property type="molecule type" value="Genomic_DNA"/>
</dbReference>